<sequence>ACFTARGSSFQMVGAVTEKARSPLDLILERGTSSNSCPAERRAREGTHLCNNTARYGGAAP</sequence>
<gene>
    <name evidence="1" type="primary">CU861891.1</name>
</gene>
<dbReference type="EMBL" id="HADX01007882">
    <property type="protein sequence ID" value="SBP30114.1"/>
    <property type="molecule type" value="Transcribed_RNA"/>
</dbReference>
<protein>
    <submittedName>
        <fullName evidence="1">Uncharacterized protein</fullName>
    </submittedName>
</protein>
<accession>A0A1A7YIZ0</accession>
<reference evidence="1" key="2">
    <citation type="submission" date="2016-06" db="EMBL/GenBank/DDBJ databases">
        <title>The genome of a short-lived fish provides insights into sex chromosome evolution and the genetic control of aging.</title>
        <authorList>
            <person name="Reichwald K."/>
            <person name="Felder M."/>
            <person name="Petzold A."/>
            <person name="Koch P."/>
            <person name="Groth M."/>
            <person name="Platzer M."/>
        </authorList>
    </citation>
    <scope>NUCLEOTIDE SEQUENCE</scope>
    <source>
        <tissue evidence="1">Brain</tissue>
    </source>
</reference>
<dbReference type="AlphaFoldDB" id="A0A1A7YIZ0"/>
<feature type="non-terminal residue" evidence="1">
    <location>
        <position position="1"/>
    </location>
</feature>
<proteinExistence type="predicted"/>
<feature type="non-terminal residue" evidence="1">
    <location>
        <position position="61"/>
    </location>
</feature>
<evidence type="ECO:0000313" key="1">
    <source>
        <dbReference type="EMBL" id="SBP30114.1"/>
    </source>
</evidence>
<name>A0A1A7YIZ0_9TELE</name>
<reference evidence="1" key="1">
    <citation type="submission" date="2016-05" db="EMBL/GenBank/DDBJ databases">
        <authorList>
            <person name="Lavstsen T."/>
            <person name="Jespersen J.S."/>
        </authorList>
    </citation>
    <scope>NUCLEOTIDE SEQUENCE</scope>
    <source>
        <tissue evidence="1">Brain</tissue>
    </source>
</reference>
<organism evidence="1">
    <name type="scientific">Iconisemion striatum</name>
    <dbReference type="NCBI Taxonomy" id="60296"/>
    <lineage>
        <taxon>Eukaryota</taxon>
        <taxon>Metazoa</taxon>
        <taxon>Chordata</taxon>
        <taxon>Craniata</taxon>
        <taxon>Vertebrata</taxon>
        <taxon>Euteleostomi</taxon>
        <taxon>Actinopterygii</taxon>
        <taxon>Neopterygii</taxon>
        <taxon>Teleostei</taxon>
        <taxon>Neoteleostei</taxon>
        <taxon>Acanthomorphata</taxon>
        <taxon>Ovalentaria</taxon>
        <taxon>Atherinomorphae</taxon>
        <taxon>Cyprinodontiformes</taxon>
        <taxon>Nothobranchiidae</taxon>
        <taxon>Iconisemion</taxon>
    </lineage>
</organism>